<name>A0A0M0GE99_SPOGL</name>
<evidence type="ECO:0000256" key="10">
    <source>
        <dbReference type="ARBA" id="ARBA00022840"/>
    </source>
</evidence>
<evidence type="ECO:0000313" key="17">
    <source>
        <dbReference type="Proteomes" id="UP000037109"/>
    </source>
</evidence>
<dbReference type="OrthoDB" id="14660at2"/>
<feature type="transmembrane region" description="Helical" evidence="14">
    <location>
        <begin position="12"/>
        <end position="30"/>
    </location>
</feature>
<evidence type="ECO:0000259" key="15">
    <source>
        <dbReference type="PROSITE" id="PS50109"/>
    </source>
</evidence>
<dbReference type="Gene3D" id="1.10.287.130">
    <property type="match status" value="1"/>
</dbReference>
<evidence type="ECO:0000256" key="13">
    <source>
        <dbReference type="ARBA" id="ARBA00023136"/>
    </source>
</evidence>
<keyword evidence="10" id="KW-0067">ATP-binding</keyword>
<keyword evidence="4" id="KW-1003">Cell membrane</keyword>
<keyword evidence="12" id="KW-0902">Two-component regulatory system</keyword>
<keyword evidence="5" id="KW-0597">Phosphoprotein</keyword>
<evidence type="ECO:0000256" key="9">
    <source>
        <dbReference type="ARBA" id="ARBA00022777"/>
    </source>
</evidence>
<dbReference type="InterPro" id="IPR036890">
    <property type="entry name" value="HATPase_C_sf"/>
</dbReference>
<keyword evidence="17" id="KW-1185">Reference proteome</keyword>
<dbReference type="PROSITE" id="PS50109">
    <property type="entry name" value="HIS_KIN"/>
    <property type="match status" value="1"/>
</dbReference>
<dbReference type="Pfam" id="PF00512">
    <property type="entry name" value="HisKA"/>
    <property type="match status" value="1"/>
</dbReference>
<dbReference type="GO" id="GO:0005886">
    <property type="term" value="C:plasma membrane"/>
    <property type="evidence" value="ECO:0007669"/>
    <property type="project" value="UniProtKB-SubCell"/>
</dbReference>
<keyword evidence="9 16" id="KW-0418">Kinase</keyword>
<dbReference type="EC" id="2.7.13.3" evidence="3"/>
<evidence type="ECO:0000256" key="2">
    <source>
        <dbReference type="ARBA" id="ARBA00004651"/>
    </source>
</evidence>
<dbReference type="SMART" id="SM00388">
    <property type="entry name" value="HisKA"/>
    <property type="match status" value="1"/>
</dbReference>
<evidence type="ECO:0000256" key="7">
    <source>
        <dbReference type="ARBA" id="ARBA00022692"/>
    </source>
</evidence>
<feature type="domain" description="Histidine kinase" evidence="15">
    <location>
        <begin position="256"/>
        <end position="452"/>
    </location>
</feature>
<dbReference type="PANTHER" id="PTHR45528">
    <property type="entry name" value="SENSOR HISTIDINE KINASE CPXA"/>
    <property type="match status" value="1"/>
</dbReference>
<accession>A0A0M0GE99</accession>
<evidence type="ECO:0000256" key="6">
    <source>
        <dbReference type="ARBA" id="ARBA00022679"/>
    </source>
</evidence>
<evidence type="ECO:0000256" key="5">
    <source>
        <dbReference type="ARBA" id="ARBA00022553"/>
    </source>
</evidence>
<dbReference type="InterPro" id="IPR050398">
    <property type="entry name" value="HssS/ArlS-like"/>
</dbReference>
<keyword evidence="11 14" id="KW-1133">Transmembrane helix</keyword>
<evidence type="ECO:0000256" key="3">
    <source>
        <dbReference type="ARBA" id="ARBA00012438"/>
    </source>
</evidence>
<dbReference type="InterPro" id="IPR036097">
    <property type="entry name" value="HisK_dim/P_sf"/>
</dbReference>
<evidence type="ECO:0000256" key="1">
    <source>
        <dbReference type="ARBA" id="ARBA00000085"/>
    </source>
</evidence>
<dbReference type="STRING" id="1459.AF332_16115"/>
<comment type="catalytic activity">
    <reaction evidence="1">
        <text>ATP + protein L-histidine = ADP + protein N-phospho-L-histidine.</text>
        <dbReference type="EC" id="2.7.13.3"/>
    </reaction>
</comment>
<dbReference type="SUPFAM" id="SSF55874">
    <property type="entry name" value="ATPase domain of HSP90 chaperone/DNA topoisomerase II/histidine kinase"/>
    <property type="match status" value="1"/>
</dbReference>
<evidence type="ECO:0000313" key="16">
    <source>
        <dbReference type="EMBL" id="KON88179.1"/>
    </source>
</evidence>
<dbReference type="PANTHER" id="PTHR45528:SF1">
    <property type="entry name" value="SENSOR HISTIDINE KINASE CPXA"/>
    <property type="match status" value="1"/>
</dbReference>
<dbReference type="SUPFAM" id="SSF47384">
    <property type="entry name" value="Homodimeric domain of signal transducing histidine kinase"/>
    <property type="match status" value="1"/>
</dbReference>
<dbReference type="AlphaFoldDB" id="A0A0M0GE99"/>
<dbReference type="CDD" id="cd00082">
    <property type="entry name" value="HisKA"/>
    <property type="match status" value="1"/>
</dbReference>
<comment type="subcellular location">
    <subcellularLocation>
        <location evidence="2">Cell membrane</location>
        <topology evidence="2">Multi-pass membrane protein</topology>
    </subcellularLocation>
</comment>
<dbReference type="Proteomes" id="UP000037109">
    <property type="component" value="Unassembled WGS sequence"/>
</dbReference>
<organism evidence="16 17">
    <name type="scientific">Sporosarcina globispora</name>
    <name type="common">Bacillus globisporus</name>
    <dbReference type="NCBI Taxonomy" id="1459"/>
    <lineage>
        <taxon>Bacteria</taxon>
        <taxon>Bacillati</taxon>
        <taxon>Bacillota</taxon>
        <taxon>Bacilli</taxon>
        <taxon>Bacillales</taxon>
        <taxon>Caryophanaceae</taxon>
        <taxon>Sporosarcina</taxon>
    </lineage>
</organism>
<keyword evidence="7 14" id="KW-0812">Transmembrane</keyword>
<dbReference type="GO" id="GO:0005524">
    <property type="term" value="F:ATP binding"/>
    <property type="evidence" value="ECO:0007669"/>
    <property type="project" value="UniProtKB-KW"/>
</dbReference>
<dbReference type="Gene3D" id="3.30.565.10">
    <property type="entry name" value="Histidine kinase-like ATPase, C-terminal domain"/>
    <property type="match status" value="1"/>
</dbReference>
<keyword evidence="8" id="KW-0547">Nucleotide-binding</keyword>
<protein>
    <recommendedName>
        <fullName evidence="3">histidine kinase</fullName>
        <ecNumber evidence="3">2.7.13.3</ecNumber>
    </recommendedName>
</protein>
<evidence type="ECO:0000256" key="14">
    <source>
        <dbReference type="SAM" id="Phobius"/>
    </source>
</evidence>
<sequence length="452" mass="52037">MNIIQSLMTRYLFLILFALVLFPLIPAIYYSHLLFNQVLYDSEEIEDIWKREAAQLNGQEEEVIHHHLQSIKNNYPKAEIFWINGSGESRFIGNRSADIPENWTFTDSLVFMEESKFHVDTFLQNKDPQKIYTITALIGNDPRQGVMVFQVPITDTNLGSFTLNEDLPFVIFFISICGAFLLISWFFFFNIRKRLVKLQFAMSETGNDGIPDEVVIRKMDEIGRLEGAFNEMINQLKCSREREKKEGNLRKQLIANISHDLRTPLTVVRQHVYSAKKYPTSSTGIDSLQIVENKLDDMDKMINNLLSYTLLSAGKHPIDMRDTDILDEVRKVIAEWYPIFEEYKFEIDIDLPEKSLIWKVDPIWFKSILDNLIQNVTRHACSGRYIGIQTVERFGSTFIVINDKGGGFGQESENKGAGIGLSIVSLMMKEMNLDWEISTSSEGTSIYLGMKT</sequence>
<evidence type="ECO:0000256" key="4">
    <source>
        <dbReference type="ARBA" id="ARBA00022475"/>
    </source>
</evidence>
<dbReference type="RefSeq" id="WP_053435551.1">
    <property type="nucleotide sequence ID" value="NZ_LGUF01000007.1"/>
</dbReference>
<evidence type="ECO:0000256" key="8">
    <source>
        <dbReference type="ARBA" id="ARBA00022741"/>
    </source>
</evidence>
<keyword evidence="13 14" id="KW-0472">Membrane</keyword>
<dbReference type="InterPro" id="IPR005467">
    <property type="entry name" value="His_kinase_dom"/>
</dbReference>
<keyword evidence="6" id="KW-0808">Transferase</keyword>
<reference evidence="17" key="1">
    <citation type="submission" date="2015-07" db="EMBL/GenBank/DDBJ databases">
        <title>Fjat-10036 dsm4.</title>
        <authorList>
            <person name="Liu B."/>
            <person name="Wang J."/>
            <person name="Zhu Y."/>
            <person name="Liu G."/>
            <person name="Chen Q."/>
            <person name="Chen Z."/>
            <person name="Lan J."/>
            <person name="Che J."/>
            <person name="Ge C."/>
            <person name="Shi H."/>
            <person name="Pan Z."/>
            <person name="Liu X."/>
        </authorList>
    </citation>
    <scope>NUCLEOTIDE SEQUENCE [LARGE SCALE GENOMIC DNA]</scope>
    <source>
        <strain evidence="17">DSM 4</strain>
    </source>
</reference>
<proteinExistence type="predicted"/>
<feature type="transmembrane region" description="Helical" evidence="14">
    <location>
        <begin position="167"/>
        <end position="189"/>
    </location>
</feature>
<dbReference type="EMBL" id="LGUF01000007">
    <property type="protein sequence ID" value="KON88179.1"/>
    <property type="molecule type" value="Genomic_DNA"/>
</dbReference>
<gene>
    <name evidence="16" type="ORF">AF332_16115</name>
</gene>
<dbReference type="Gene3D" id="6.10.340.10">
    <property type="match status" value="1"/>
</dbReference>
<evidence type="ECO:0000256" key="12">
    <source>
        <dbReference type="ARBA" id="ARBA00023012"/>
    </source>
</evidence>
<evidence type="ECO:0000256" key="11">
    <source>
        <dbReference type="ARBA" id="ARBA00022989"/>
    </source>
</evidence>
<dbReference type="InterPro" id="IPR003661">
    <property type="entry name" value="HisK_dim/P_dom"/>
</dbReference>
<dbReference type="PATRIC" id="fig|1459.3.peg.3516"/>
<dbReference type="GO" id="GO:0000155">
    <property type="term" value="F:phosphorelay sensor kinase activity"/>
    <property type="evidence" value="ECO:0007669"/>
    <property type="project" value="InterPro"/>
</dbReference>
<comment type="caution">
    <text evidence="16">The sequence shown here is derived from an EMBL/GenBank/DDBJ whole genome shotgun (WGS) entry which is preliminary data.</text>
</comment>